<comment type="caution">
    <text evidence="1">The sequence shown here is derived from an EMBL/GenBank/DDBJ whole genome shotgun (WGS) entry which is preliminary data.</text>
</comment>
<protein>
    <submittedName>
        <fullName evidence="1">Uncharacterized protein</fullName>
    </submittedName>
</protein>
<sequence>MPLCQKGPRKGTSSCGLQRTLRNHLEAVYRKIRVQSHFEAQSLGADSSSIFGNIAAEQSSGAREQLKADEEAQV</sequence>
<gene>
    <name evidence="1" type="ORF">IFM89_028906</name>
</gene>
<dbReference type="AlphaFoldDB" id="A0A835LJU4"/>
<evidence type="ECO:0000313" key="1">
    <source>
        <dbReference type="EMBL" id="KAF9594249.1"/>
    </source>
</evidence>
<dbReference type="EMBL" id="JADFTS010000008">
    <property type="protein sequence ID" value="KAF9594249.1"/>
    <property type="molecule type" value="Genomic_DNA"/>
</dbReference>
<organism evidence="1 2">
    <name type="scientific">Coptis chinensis</name>
    <dbReference type="NCBI Taxonomy" id="261450"/>
    <lineage>
        <taxon>Eukaryota</taxon>
        <taxon>Viridiplantae</taxon>
        <taxon>Streptophyta</taxon>
        <taxon>Embryophyta</taxon>
        <taxon>Tracheophyta</taxon>
        <taxon>Spermatophyta</taxon>
        <taxon>Magnoliopsida</taxon>
        <taxon>Ranunculales</taxon>
        <taxon>Ranunculaceae</taxon>
        <taxon>Coptidoideae</taxon>
        <taxon>Coptis</taxon>
    </lineage>
</organism>
<accession>A0A835LJU4</accession>
<name>A0A835LJU4_9MAGN</name>
<reference evidence="1 2" key="1">
    <citation type="submission" date="2020-10" db="EMBL/GenBank/DDBJ databases">
        <title>The Coptis chinensis genome and diversification of protoberbering-type alkaloids.</title>
        <authorList>
            <person name="Wang B."/>
            <person name="Shu S."/>
            <person name="Song C."/>
            <person name="Liu Y."/>
        </authorList>
    </citation>
    <scope>NUCLEOTIDE SEQUENCE [LARGE SCALE GENOMIC DNA]</scope>
    <source>
        <strain evidence="1">HL-2020</strain>
        <tissue evidence="1">Leaf</tissue>
    </source>
</reference>
<proteinExistence type="predicted"/>
<evidence type="ECO:0000313" key="2">
    <source>
        <dbReference type="Proteomes" id="UP000631114"/>
    </source>
</evidence>
<dbReference type="Proteomes" id="UP000631114">
    <property type="component" value="Unassembled WGS sequence"/>
</dbReference>
<keyword evidence="2" id="KW-1185">Reference proteome</keyword>